<comment type="subcellular location">
    <subcellularLocation>
        <location evidence="2">Secreted</location>
    </subcellularLocation>
</comment>
<gene>
    <name evidence="11" type="ORF">MNEG_15161</name>
</gene>
<evidence type="ECO:0000256" key="3">
    <source>
        <dbReference type="ARBA" id="ARBA00005641"/>
    </source>
</evidence>
<dbReference type="PANTHER" id="PTHR31451:SF39">
    <property type="entry name" value="MANNAN ENDO-1,4-BETA-MANNOSIDASE 1"/>
    <property type="match status" value="1"/>
</dbReference>
<keyword evidence="8" id="KW-0326">Glycosidase</keyword>
<dbReference type="EC" id="3.2.1.78" evidence="4"/>
<name>A0A0D2IXZ9_9CHLO</name>
<sequence length="224" mass="23871">MRTLLVLSDPGGSSSGGSGAERYCGWVDGGRGELTVGDFYSNDTVKSVFLDYIAALLSHTNAITGEEYRFDPAILGWQLGMGPLDPGHPGSNRLKGWVKQIAAYVRQRAPHHLISAGADGTFGPSSPHHRRRNGERLPPRSPLHPLAVPPGMVHDAVCTGSDFYVHSSPWEVDLASFELDPAGRLACGDGCRLQWAREAFSAHLQYASRSRSSPAALAPGSGPG</sequence>
<evidence type="ECO:0000256" key="2">
    <source>
        <dbReference type="ARBA" id="ARBA00004613"/>
    </source>
</evidence>
<evidence type="ECO:0000256" key="4">
    <source>
        <dbReference type="ARBA" id="ARBA00012706"/>
    </source>
</evidence>
<protein>
    <recommendedName>
        <fullName evidence="4">mannan endo-1,4-beta-mannosidase</fullName>
        <ecNumber evidence="4">3.2.1.78</ecNumber>
    </recommendedName>
</protein>
<dbReference type="AlphaFoldDB" id="A0A0D2IXZ9"/>
<dbReference type="GO" id="GO:0016985">
    <property type="term" value="F:mannan endo-1,4-beta-mannosidase activity"/>
    <property type="evidence" value="ECO:0007669"/>
    <property type="project" value="UniProtKB-EC"/>
</dbReference>
<dbReference type="Gene3D" id="3.20.20.80">
    <property type="entry name" value="Glycosidases"/>
    <property type="match status" value="1"/>
</dbReference>
<dbReference type="InterPro" id="IPR001547">
    <property type="entry name" value="Glyco_hydro_5"/>
</dbReference>
<comment type="catalytic activity">
    <reaction evidence="1">
        <text>Random hydrolysis of (1-&gt;4)-beta-D-mannosidic linkages in mannans, galactomannans and glucomannans.</text>
        <dbReference type="EC" id="3.2.1.78"/>
    </reaction>
</comment>
<comment type="similarity">
    <text evidence="3">Belongs to the glycosyl hydrolase 5 (cellulase A) family.</text>
</comment>
<proteinExistence type="inferred from homology"/>
<keyword evidence="7" id="KW-0378">Hydrolase</keyword>
<evidence type="ECO:0000259" key="10">
    <source>
        <dbReference type="Pfam" id="PF26410"/>
    </source>
</evidence>
<dbReference type="KEGG" id="mng:MNEG_15161"/>
<evidence type="ECO:0000256" key="7">
    <source>
        <dbReference type="ARBA" id="ARBA00022801"/>
    </source>
</evidence>
<evidence type="ECO:0000256" key="8">
    <source>
        <dbReference type="ARBA" id="ARBA00023295"/>
    </source>
</evidence>
<dbReference type="InterPro" id="IPR045053">
    <property type="entry name" value="MAN-like"/>
</dbReference>
<keyword evidence="12" id="KW-1185">Reference proteome</keyword>
<dbReference type="GeneID" id="25732795"/>
<dbReference type="EMBL" id="KK105301">
    <property type="protein sequence ID" value="KIY92802.1"/>
    <property type="molecule type" value="Genomic_DNA"/>
</dbReference>
<evidence type="ECO:0000256" key="9">
    <source>
        <dbReference type="SAM" id="MobiDB-lite"/>
    </source>
</evidence>
<organism evidence="11 12">
    <name type="scientific">Monoraphidium neglectum</name>
    <dbReference type="NCBI Taxonomy" id="145388"/>
    <lineage>
        <taxon>Eukaryota</taxon>
        <taxon>Viridiplantae</taxon>
        <taxon>Chlorophyta</taxon>
        <taxon>core chlorophytes</taxon>
        <taxon>Chlorophyceae</taxon>
        <taxon>CS clade</taxon>
        <taxon>Sphaeropleales</taxon>
        <taxon>Selenastraceae</taxon>
        <taxon>Monoraphidium</taxon>
    </lineage>
</organism>
<dbReference type="GO" id="GO:0005576">
    <property type="term" value="C:extracellular region"/>
    <property type="evidence" value="ECO:0007669"/>
    <property type="project" value="UniProtKB-SubCell"/>
</dbReference>
<dbReference type="SUPFAM" id="SSF51445">
    <property type="entry name" value="(Trans)glycosidases"/>
    <property type="match status" value="1"/>
</dbReference>
<evidence type="ECO:0000313" key="12">
    <source>
        <dbReference type="Proteomes" id="UP000054498"/>
    </source>
</evidence>
<feature type="region of interest" description="Disordered" evidence="9">
    <location>
        <begin position="116"/>
        <end position="141"/>
    </location>
</feature>
<dbReference type="RefSeq" id="XP_013891822.1">
    <property type="nucleotide sequence ID" value="XM_014036368.1"/>
</dbReference>
<feature type="domain" description="Glycoside hydrolase family 5" evidence="10">
    <location>
        <begin position="36"/>
        <end position="125"/>
    </location>
</feature>
<keyword evidence="6" id="KW-0732">Signal</keyword>
<dbReference type="STRING" id="145388.A0A0D2IXZ9"/>
<dbReference type="OrthoDB" id="406631at2759"/>
<evidence type="ECO:0000256" key="5">
    <source>
        <dbReference type="ARBA" id="ARBA00022525"/>
    </source>
</evidence>
<evidence type="ECO:0000256" key="1">
    <source>
        <dbReference type="ARBA" id="ARBA00001678"/>
    </source>
</evidence>
<accession>A0A0D2IXZ9</accession>
<dbReference type="InterPro" id="IPR017853">
    <property type="entry name" value="GH"/>
</dbReference>
<keyword evidence="5" id="KW-0964">Secreted</keyword>
<dbReference type="Pfam" id="PF26410">
    <property type="entry name" value="GH5_mannosidase"/>
    <property type="match status" value="1"/>
</dbReference>
<reference evidence="11 12" key="1">
    <citation type="journal article" date="2013" name="BMC Genomics">
        <title>Reconstruction of the lipid metabolism for the microalga Monoraphidium neglectum from its genome sequence reveals characteristics suitable for biofuel production.</title>
        <authorList>
            <person name="Bogen C."/>
            <person name="Al-Dilaimi A."/>
            <person name="Albersmeier A."/>
            <person name="Wichmann J."/>
            <person name="Grundmann M."/>
            <person name="Rupp O."/>
            <person name="Lauersen K.J."/>
            <person name="Blifernez-Klassen O."/>
            <person name="Kalinowski J."/>
            <person name="Goesmann A."/>
            <person name="Mussgnug J.H."/>
            <person name="Kruse O."/>
        </authorList>
    </citation>
    <scope>NUCLEOTIDE SEQUENCE [LARGE SCALE GENOMIC DNA]</scope>
    <source>
        <strain evidence="11 12">SAG 48.87</strain>
    </source>
</reference>
<dbReference type="Proteomes" id="UP000054498">
    <property type="component" value="Unassembled WGS sequence"/>
</dbReference>
<evidence type="ECO:0000256" key="6">
    <source>
        <dbReference type="ARBA" id="ARBA00022729"/>
    </source>
</evidence>
<evidence type="ECO:0000313" key="11">
    <source>
        <dbReference type="EMBL" id="KIY92802.1"/>
    </source>
</evidence>
<dbReference type="PANTHER" id="PTHR31451">
    <property type="match status" value="1"/>
</dbReference>